<keyword evidence="1" id="KW-0945">Host-virus interaction</keyword>
<evidence type="ECO:0000256" key="3">
    <source>
        <dbReference type="SAM" id="MobiDB-lite"/>
    </source>
</evidence>
<protein>
    <recommendedName>
        <fullName evidence="6">Kinesin motor domain-containing protein</fullName>
    </recommendedName>
</protein>
<dbReference type="Proteomes" id="UP000038009">
    <property type="component" value="Unassembled WGS sequence"/>
</dbReference>
<feature type="compositionally biased region" description="Basic and acidic residues" evidence="3">
    <location>
        <begin position="896"/>
        <end position="908"/>
    </location>
</feature>
<dbReference type="VEuPathDB" id="TriTrypDB:Lsey_0132_0090"/>
<feature type="compositionally biased region" description="Basic and acidic residues" evidence="3">
    <location>
        <begin position="965"/>
        <end position="996"/>
    </location>
</feature>
<dbReference type="EMBL" id="LJSK01000132">
    <property type="protein sequence ID" value="KPI86411.1"/>
    <property type="molecule type" value="Genomic_DNA"/>
</dbReference>
<feature type="region of interest" description="Disordered" evidence="3">
    <location>
        <begin position="1360"/>
        <end position="1407"/>
    </location>
</feature>
<evidence type="ECO:0000256" key="1">
    <source>
        <dbReference type="ARBA" id="ARBA00022581"/>
    </source>
</evidence>
<feature type="region of interest" description="Disordered" evidence="3">
    <location>
        <begin position="234"/>
        <end position="260"/>
    </location>
</feature>
<feature type="region of interest" description="Disordered" evidence="3">
    <location>
        <begin position="756"/>
        <end position="794"/>
    </location>
</feature>
<feature type="compositionally biased region" description="Low complexity" evidence="3">
    <location>
        <begin position="152"/>
        <end position="166"/>
    </location>
</feature>
<keyword evidence="5" id="KW-1185">Reference proteome</keyword>
<proteinExistence type="predicted"/>
<feature type="compositionally biased region" description="Low complexity" evidence="3">
    <location>
        <begin position="248"/>
        <end position="259"/>
    </location>
</feature>
<feature type="compositionally biased region" description="Low complexity" evidence="3">
    <location>
        <begin position="344"/>
        <end position="357"/>
    </location>
</feature>
<feature type="compositionally biased region" description="Polar residues" evidence="3">
    <location>
        <begin position="761"/>
        <end position="793"/>
    </location>
</feature>
<dbReference type="PANTHER" id="PTHR13037">
    <property type="entry name" value="FORMIN"/>
    <property type="match status" value="1"/>
</dbReference>
<evidence type="ECO:0000256" key="2">
    <source>
        <dbReference type="SAM" id="Coils"/>
    </source>
</evidence>
<evidence type="ECO:0000313" key="5">
    <source>
        <dbReference type="Proteomes" id="UP000038009"/>
    </source>
</evidence>
<feature type="compositionally biased region" description="Polar residues" evidence="3">
    <location>
        <begin position="948"/>
        <end position="964"/>
    </location>
</feature>
<dbReference type="PANTHER" id="PTHR13037:SF24">
    <property type="entry name" value="POLYCOMB PROTEIN PCL-RELATED"/>
    <property type="match status" value="1"/>
</dbReference>
<organism evidence="4 5">
    <name type="scientific">Leptomonas seymouri</name>
    <dbReference type="NCBI Taxonomy" id="5684"/>
    <lineage>
        <taxon>Eukaryota</taxon>
        <taxon>Discoba</taxon>
        <taxon>Euglenozoa</taxon>
        <taxon>Kinetoplastea</taxon>
        <taxon>Metakinetoplastina</taxon>
        <taxon>Trypanosomatida</taxon>
        <taxon>Trypanosomatidae</taxon>
        <taxon>Leishmaniinae</taxon>
        <taxon>Leptomonas</taxon>
    </lineage>
</organism>
<feature type="coiled-coil region" evidence="2">
    <location>
        <begin position="1052"/>
        <end position="1079"/>
    </location>
</feature>
<feature type="region of interest" description="Disordered" evidence="3">
    <location>
        <begin position="1254"/>
        <end position="1284"/>
    </location>
</feature>
<feature type="compositionally biased region" description="Basic and acidic residues" evidence="3">
    <location>
        <begin position="332"/>
        <end position="342"/>
    </location>
</feature>
<dbReference type="OMA" id="IPAACYV"/>
<evidence type="ECO:0008006" key="6">
    <source>
        <dbReference type="Google" id="ProtNLM"/>
    </source>
</evidence>
<reference evidence="4 5" key="1">
    <citation type="journal article" date="2015" name="PLoS Pathog.">
        <title>Leptomonas seymouri: Adaptations to the Dixenous Life Cycle Analyzed by Genome Sequencing, Transcriptome Profiling and Co-infection with Leishmania donovani.</title>
        <authorList>
            <person name="Kraeva N."/>
            <person name="Butenko A."/>
            <person name="Hlavacova J."/>
            <person name="Kostygov A."/>
            <person name="Myskova J."/>
            <person name="Grybchuk D."/>
            <person name="Lestinova T."/>
            <person name="Votypka J."/>
            <person name="Volf P."/>
            <person name="Opperdoes F."/>
            <person name="Flegontov P."/>
            <person name="Lukes J."/>
            <person name="Yurchenko V."/>
        </authorList>
    </citation>
    <scope>NUCLEOTIDE SEQUENCE [LARGE SCALE GENOMIC DNA]</scope>
    <source>
        <strain evidence="4 5">ATCC 30220</strain>
    </source>
</reference>
<keyword evidence="2" id="KW-0175">Coiled coil</keyword>
<sequence length="1759" mass="186275">MRRDREPSRPRVCVALRWRESRTWMGERCAEGAKDEGDFSSLSATNASRLCVLRHRSDARGPPRLIADGVNAGMMKSADEVPVVGLGMRTQPPASPSLTRRPPPSPQRSIEIAVETPFISIEGLSASASLSRREHAQPRRIPPSDVPPFAWSSSPSPLQALPSPAQRYSDAHLTQGLAELIATELTGHSVSSSSSARPRSSAVERFRHREVLTFTMGVEGSGKTVFVVGGVQGGDAAVPRASPESLRSDAAPASDSSPPTGGLFRAVLDRLFQGRHEGHPLSVAVSVVEIRDSAPLRHPSVMQRPRETVDLLSGQLLDMQEGHDAEDSTVVKGRDSCRRECSDDGAGSAGSAASSAVADQPTDIPAACYVRVQSSAEAAQVLHTALRSSVAWQPCTSAGACAAVELAAAAHPSSSPPLACLLRPAGLPREEQTSHLCVTVLVGHAADARRGTATTPSSVGIWKLWDVSGPSPSCGYRPYKAADEGHPSGSKGKESAVEADVDARDTVEVGPAGTQLKPILPWHNRYSLPSLTHTCLTAFGCSLARSSRSDLPLLQYDATALQIAASASESCSLVIPVCTVAAEATADAVNAEVLRCAGGWAEHGRRLDIVAKVSKDGKARSLARRCWEENAMAAQRVLDDYAVCYDDFIKQRLAVYAHEAPPVPSHAPLTHGMSNDEPGVVVALTPGALTALGAHPETFQSIEAPSRPTQVVNCFGAPTLLPTHSKAMEGAAAPLSINVTASDEDQLAAMRALAYSKDTSDSSTARAAPQTLGSNAGECTQSSRADGTFSASPATPLRETLSENLVHTPQHLGEESTMTAEKPSRATTTTMPVPPKQASVAAMCAAAAVEAEDVRLQRFQRVFATESFHVTEEPSWASLEAEALAVCLPSDVSEPADPHEREHQRPQEPPHTPVKRNSSPPSVLRTGPRAVSSAAPPPSSEALLRRACQQQSPLPAPQKTASQLTDKEEVLSCKPQELRYDTSELPHQLGEQRTELTADSEAASMETSNRKRDPAAAAIVQCLAPYCDEFIKLYENMRRDVATWRTTEAASLQALSELSEQHTRDIQQLTQLLRQTSSQQASADLKEAGKPAVLGTSSDGVASALASTSALIFEQLVKSEEKVTWLERQLVQWRQLAHKASMQPYSNAEEGGDITFIDCNDAESSAAVPAIDRQGLSAAILSESDGAVEDNGADPTRRHVAQAQCILHRLLQRCGRAYASAQQRSVRWQEQLTQEHASTSALMDRVTELERELAGHRCRRDAGSTKPPKGVSSTYPPRASPGATQISTLCYSDADALHSAPKRRPGGYLPNGSSALSSVDLSGTALTQRTRGNCIAASILERGAEELSGLGCSAPTCATPAQVSPIQSPDDTALSLPSHSADRRRTGVPSAQSTPLPGGGDPMLSSAASSISSSAAVVPSQLAALLSRAVESDQDHRRLCGNRGATVPHAPLATVALFDVHVGSISSAADTAVRGGGSDVEGAVPPTTPRGFSAPSSRPPSIRSPSALPLHAEEPNRQKARGSALDTPRPADPYPAHPSSMPYAEPPDLYQGPPLHRSRSSPLSKNMWRAASCGFTEPQVSLSTESGVIAQRSQGAQVEGQGGATRSTALTHHSATAHDGFLDADSWDDSYPTVSLQRLQQAATEVATSAVRLTQLGIPTADAEGTLVNSASHLFQQTLNDPRRRPVQASADRISAVRDGWGEANEDDFTQTSLSHAMAQLRSASQAVQREAREAAERERAYLSTILFSDAAPDGRSGT</sequence>
<feature type="compositionally biased region" description="Polar residues" evidence="3">
    <location>
        <begin position="1360"/>
        <end position="1378"/>
    </location>
</feature>
<feature type="region of interest" description="Disordered" evidence="3">
    <location>
        <begin position="891"/>
        <end position="1012"/>
    </location>
</feature>
<name>A0A0N1IK61_LEPSE</name>
<gene>
    <name evidence="4" type="ORF">ABL78_4527</name>
</gene>
<accession>A0A0N1IK61</accession>
<feature type="compositionally biased region" description="Low complexity" evidence="3">
    <location>
        <begin position="1493"/>
        <end position="1510"/>
    </location>
</feature>
<feature type="compositionally biased region" description="Basic and acidic residues" evidence="3">
    <location>
        <begin position="1254"/>
        <end position="1263"/>
    </location>
</feature>
<feature type="region of interest" description="Disordered" evidence="3">
    <location>
        <begin position="129"/>
        <end position="167"/>
    </location>
</feature>
<feature type="region of interest" description="Disordered" evidence="3">
    <location>
        <begin position="809"/>
        <end position="833"/>
    </location>
</feature>
<dbReference type="OrthoDB" id="267000at2759"/>
<comment type="caution">
    <text evidence="4">The sequence shown here is derived from an EMBL/GenBank/DDBJ whole genome shotgun (WGS) entry which is preliminary data.</text>
</comment>
<feature type="region of interest" description="Disordered" evidence="3">
    <location>
        <begin position="1470"/>
        <end position="1563"/>
    </location>
</feature>
<evidence type="ECO:0000313" key="4">
    <source>
        <dbReference type="EMBL" id="KPI86411.1"/>
    </source>
</evidence>
<feature type="region of interest" description="Disordered" evidence="3">
    <location>
        <begin position="323"/>
        <end position="357"/>
    </location>
</feature>